<keyword evidence="2" id="KW-1185">Reference proteome</keyword>
<organism evidence="1 2">
    <name type="scientific">Plasmodium ovale wallikeri</name>
    <dbReference type="NCBI Taxonomy" id="864142"/>
    <lineage>
        <taxon>Eukaryota</taxon>
        <taxon>Sar</taxon>
        <taxon>Alveolata</taxon>
        <taxon>Apicomplexa</taxon>
        <taxon>Aconoidasida</taxon>
        <taxon>Haemosporida</taxon>
        <taxon>Plasmodiidae</taxon>
        <taxon>Plasmodium</taxon>
        <taxon>Plasmodium (Plasmodium)</taxon>
    </lineage>
</organism>
<sequence length="81" mass="9193">MVLVKIGNCSSISTGQKHFHRSEAFPPDRSISTGQKHFHRIEAFPPDRSISTGQKHFHRSEAFPLYGTLSICLLLRIEGTW</sequence>
<dbReference type="Proteomes" id="UP000078555">
    <property type="component" value="Unassembled WGS sequence"/>
</dbReference>
<name>A0A1A8YG62_PLAOA</name>
<dbReference type="EMBL" id="FLRD01000003">
    <property type="protein sequence ID" value="SBT30523.1"/>
    <property type="molecule type" value="Genomic_DNA"/>
</dbReference>
<accession>A0A1A8YG62</accession>
<reference evidence="2" key="1">
    <citation type="submission" date="2016-05" db="EMBL/GenBank/DDBJ databases">
        <authorList>
            <person name="Naeem Raeece"/>
        </authorList>
    </citation>
    <scope>NUCLEOTIDE SEQUENCE [LARGE SCALE GENOMIC DNA]</scope>
</reference>
<dbReference type="AlphaFoldDB" id="A0A1A8YG62"/>
<proteinExistence type="predicted"/>
<protein>
    <submittedName>
        <fullName evidence="1">Uncharacterized protein</fullName>
    </submittedName>
</protein>
<gene>
    <name evidence="1" type="ORF">POVWA1_001890</name>
</gene>
<evidence type="ECO:0000313" key="2">
    <source>
        <dbReference type="Proteomes" id="UP000078555"/>
    </source>
</evidence>
<evidence type="ECO:0000313" key="1">
    <source>
        <dbReference type="EMBL" id="SBT30523.1"/>
    </source>
</evidence>